<feature type="domain" description="NlpC/P60" evidence="6">
    <location>
        <begin position="43"/>
        <end position="168"/>
    </location>
</feature>
<feature type="chain" id="PRO_5042593685" evidence="5">
    <location>
        <begin position="33"/>
        <end position="169"/>
    </location>
</feature>
<evidence type="ECO:0000256" key="4">
    <source>
        <dbReference type="ARBA" id="ARBA00022807"/>
    </source>
</evidence>
<sequence length="169" mass="18198">MNNIMATRIGKTLLSIGICATLALSGSIVSDAAVMKVEAASSTSVANKVIQTGKKFMGTPYVFGASTGRTSAFDCSSFTQYIFKKNGINLPRSSREQSRVGTKVSKSQLKAGDLIFSDTNRDGIINHVSVYMGNNKVIHTYKKGVGVTISNFKGSAWDKTFKTARRVIK</sequence>
<dbReference type="InterPro" id="IPR000064">
    <property type="entry name" value="NLP_P60_dom"/>
</dbReference>
<dbReference type="PROSITE" id="PS51935">
    <property type="entry name" value="NLPC_P60"/>
    <property type="match status" value="1"/>
</dbReference>
<organism evidence="7 8">
    <name type="scientific">Paenibacillus suaedae</name>
    <dbReference type="NCBI Taxonomy" id="3077233"/>
    <lineage>
        <taxon>Bacteria</taxon>
        <taxon>Bacillati</taxon>
        <taxon>Bacillota</taxon>
        <taxon>Bacilli</taxon>
        <taxon>Bacillales</taxon>
        <taxon>Paenibacillaceae</taxon>
        <taxon>Paenibacillus</taxon>
    </lineage>
</organism>
<evidence type="ECO:0000256" key="1">
    <source>
        <dbReference type="ARBA" id="ARBA00007074"/>
    </source>
</evidence>
<dbReference type="Gene3D" id="3.90.1720.10">
    <property type="entry name" value="endopeptidase domain like (from Nostoc punctiforme)"/>
    <property type="match status" value="1"/>
</dbReference>
<proteinExistence type="inferred from homology"/>
<evidence type="ECO:0000259" key="6">
    <source>
        <dbReference type="PROSITE" id="PS51935"/>
    </source>
</evidence>
<name>A0AAJ2JYM0_9BACL</name>
<evidence type="ECO:0000256" key="5">
    <source>
        <dbReference type="SAM" id="SignalP"/>
    </source>
</evidence>
<reference evidence="8" key="1">
    <citation type="submission" date="2023-09" db="EMBL/GenBank/DDBJ databases">
        <title>Paenibacillus sp. chi10 Genome sequencing and assembly.</title>
        <authorList>
            <person name="Kim I."/>
        </authorList>
    </citation>
    <scope>NUCLEOTIDE SEQUENCE [LARGE SCALE GENOMIC DNA]</scope>
    <source>
        <strain evidence="8">chi10</strain>
    </source>
</reference>
<dbReference type="Pfam" id="PF00877">
    <property type="entry name" value="NLPC_P60"/>
    <property type="match status" value="1"/>
</dbReference>
<keyword evidence="4" id="KW-0788">Thiol protease</keyword>
<dbReference type="AlphaFoldDB" id="A0AAJ2JYM0"/>
<gene>
    <name evidence="7" type="ORF">RQP50_21900</name>
</gene>
<dbReference type="PANTHER" id="PTHR47053">
    <property type="entry name" value="MUREIN DD-ENDOPEPTIDASE MEPH-RELATED"/>
    <property type="match status" value="1"/>
</dbReference>
<comment type="caution">
    <text evidence="7">The sequence shown here is derived from an EMBL/GenBank/DDBJ whole genome shotgun (WGS) entry which is preliminary data.</text>
</comment>
<protein>
    <submittedName>
        <fullName evidence="7">C40 family peptidase</fullName>
    </submittedName>
</protein>
<dbReference type="Proteomes" id="UP001250538">
    <property type="component" value="Unassembled WGS sequence"/>
</dbReference>
<dbReference type="SUPFAM" id="SSF54001">
    <property type="entry name" value="Cysteine proteinases"/>
    <property type="match status" value="1"/>
</dbReference>
<dbReference type="PANTHER" id="PTHR47053:SF3">
    <property type="entry name" value="GAMMA-D-GLUTAMYL-L-LYSINE DIPEPTIDYL-PEPTIDASE"/>
    <property type="match status" value="1"/>
</dbReference>
<dbReference type="InterPro" id="IPR038765">
    <property type="entry name" value="Papain-like_cys_pep_sf"/>
</dbReference>
<evidence type="ECO:0000313" key="7">
    <source>
        <dbReference type="EMBL" id="MDT8978896.1"/>
    </source>
</evidence>
<dbReference type="EMBL" id="JAVYAA010000006">
    <property type="protein sequence ID" value="MDT8978896.1"/>
    <property type="molecule type" value="Genomic_DNA"/>
</dbReference>
<keyword evidence="3" id="KW-0378">Hydrolase</keyword>
<dbReference type="GO" id="GO:0008234">
    <property type="term" value="F:cysteine-type peptidase activity"/>
    <property type="evidence" value="ECO:0007669"/>
    <property type="project" value="UniProtKB-KW"/>
</dbReference>
<dbReference type="GO" id="GO:0006508">
    <property type="term" value="P:proteolysis"/>
    <property type="evidence" value="ECO:0007669"/>
    <property type="project" value="UniProtKB-KW"/>
</dbReference>
<keyword evidence="8" id="KW-1185">Reference proteome</keyword>
<comment type="similarity">
    <text evidence="1">Belongs to the peptidase C40 family.</text>
</comment>
<accession>A0AAJ2JYM0</accession>
<dbReference type="InterPro" id="IPR051202">
    <property type="entry name" value="Peptidase_C40"/>
</dbReference>
<keyword evidence="2" id="KW-0645">Protease</keyword>
<evidence type="ECO:0000313" key="8">
    <source>
        <dbReference type="Proteomes" id="UP001250538"/>
    </source>
</evidence>
<evidence type="ECO:0000256" key="2">
    <source>
        <dbReference type="ARBA" id="ARBA00022670"/>
    </source>
</evidence>
<dbReference type="RefSeq" id="WP_315746747.1">
    <property type="nucleotide sequence ID" value="NZ_JAVYAA010000006.1"/>
</dbReference>
<keyword evidence="5" id="KW-0732">Signal</keyword>
<feature type="signal peptide" evidence="5">
    <location>
        <begin position="1"/>
        <end position="32"/>
    </location>
</feature>
<evidence type="ECO:0000256" key="3">
    <source>
        <dbReference type="ARBA" id="ARBA00022801"/>
    </source>
</evidence>